<dbReference type="EMBL" id="KL198057">
    <property type="protein sequence ID" value="KDQ11516.1"/>
    <property type="molecule type" value="Genomic_DNA"/>
</dbReference>
<dbReference type="STRING" id="930990.A0A067MIX1"/>
<evidence type="ECO:0000313" key="3">
    <source>
        <dbReference type="Proteomes" id="UP000027195"/>
    </source>
</evidence>
<dbReference type="SUPFAM" id="SSF52047">
    <property type="entry name" value="RNI-like"/>
    <property type="match status" value="1"/>
</dbReference>
<dbReference type="Gene3D" id="1.20.1280.50">
    <property type="match status" value="1"/>
</dbReference>
<gene>
    <name evidence="2" type="ORF">BOTBODRAFT_451259</name>
</gene>
<feature type="domain" description="F-box" evidence="1">
    <location>
        <begin position="79"/>
        <end position="141"/>
    </location>
</feature>
<proteinExistence type="predicted"/>
<sequence length="562" mass="63264">MTPRMLPELFQALMDDCRNTLDESASPRVYGERLFSSAAAQFELDEQLEVVQRVVADVTTYAGEMTYRLRSRRNQLSAINRLPTDVLLIIFQRAKDLITQETSFPRHRGALKFSQVLLRLSSVCRLWRNFITQDCPALWTKPPMTSPMLAMLFLSRSKEAPLEIAFDGDHKLSERLSLLRPHINRCRSLQIFVHDDDNAQKVVELLQGFPSAAHLESLYLRQGDFRDDTMGRTRSTSSLSGLFAGATPRLRKIHLRAICIPLDTPVFHGLTHLDLSYIDYSDGGSIHKFFHTLELSPFLGVLRLIYVVLPPFIADIQPTPVLPTIVLTHLRSLFLRCRPGDQVRLILHQLAIPPSCRLDICGETGMPGDDLYGFLPPPSVISANTLPLMQPIRLLCVEMDDDYIQLRGCTLGLQDQAYSITQNGEGISQRVLPNLGHILPLVSLEELDLTVCTTEDSPDLFLQLADFLQRHPSIKDIVCNDPRVLELLVVTPTRHLCPLLHSLKFCFESAPCEAAMIRLVDSRTMRGDGGNNALRHVMVWECASLSDSGLAALRERVEVEVD</sequence>
<evidence type="ECO:0000259" key="1">
    <source>
        <dbReference type="Pfam" id="PF12937"/>
    </source>
</evidence>
<accession>A0A067MIX1</accession>
<dbReference type="InParanoid" id="A0A067MIX1"/>
<organism evidence="2 3">
    <name type="scientific">Botryobasidium botryosum (strain FD-172 SS1)</name>
    <dbReference type="NCBI Taxonomy" id="930990"/>
    <lineage>
        <taxon>Eukaryota</taxon>
        <taxon>Fungi</taxon>
        <taxon>Dikarya</taxon>
        <taxon>Basidiomycota</taxon>
        <taxon>Agaricomycotina</taxon>
        <taxon>Agaricomycetes</taxon>
        <taxon>Cantharellales</taxon>
        <taxon>Botryobasidiaceae</taxon>
        <taxon>Botryobasidium</taxon>
    </lineage>
</organism>
<dbReference type="OrthoDB" id="2692326at2759"/>
<dbReference type="AlphaFoldDB" id="A0A067MIX1"/>
<reference evidence="3" key="1">
    <citation type="journal article" date="2014" name="Proc. Natl. Acad. Sci. U.S.A.">
        <title>Extensive sampling of basidiomycete genomes demonstrates inadequacy of the white-rot/brown-rot paradigm for wood decay fungi.</title>
        <authorList>
            <person name="Riley R."/>
            <person name="Salamov A.A."/>
            <person name="Brown D.W."/>
            <person name="Nagy L.G."/>
            <person name="Floudas D."/>
            <person name="Held B.W."/>
            <person name="Levasseur A."/>
            <person name="Lombard V."/>
            <person name="Morin E."/>
            <person name="Otillar R."/>
            <person name="Lindquist E.A."/>
            <person name="Sun H."/>
            <person name="LaButti K.M."/>
            <person name="Schmutz J."/>
            <person name="Jabbour D."/>
            <person name="Luo H."/>
            <person name="Baker S.E."/>
            <person name="Pisabarro A.G."/>
            <person name="Walton J.D."/>
            <person name="Blanchette R.A."/>
            <person name="Henrissat B."/>
            <person name="Martin F."/>
            <person name="Cullen D."/>
            <person name="Hibbett D.S."/>
            <person name="Grigoriev I.V."/>
        </authorList>
    </citation>
    <scope>NUCLEOTIDE SEQUENCE [LARGE SCALE GENOMIC DNA]</scope>
    <source>
        <strain evidence="3">FD-172 SS1</strain>
    </source>
</reference>
<dbReference type="HOGENOM" id="CLU_024199_1_1_1"/>
<dbReference type="InterPro" id="IPR001810">
    <property type="entry name" value="F-box_dom"/>
</dbReference>
<evidence type="ECO:0000313" key="2">
    <source>
        <dbReference type="EMBL" id="KDQ11516.1"/>
    </source>
</evidence>
<dbReference type="Pfam" id="PF12937">
    <property type="entry name" value="F-box-like"/>
    <property type="match status" value="1"/>
</dbReference>
<dbReference type="Proteomes" id="UP000027195">
    <property type="component" value="Unassembled WGS sequence"/>
</dbReference>
<keyword evidence="3" id="KW-1185">Reference proteome</keyword>
<protein>
    <recommendedName>
        <fullName evidence="1">F-box domain-containing protein</fullName>
    </recommendedName>
</protein>
<name>A0A067MIX1_BOTB1</name>